<dbReference type="Pfam" id="PF13579">
    <property type="entry name" value="Glyco_trans_4_4"/>
    <property type="match status" value="1"/>
</dbReference>
<name>A0A1G2G5H3_9BACT</name>
<protein>
    <recommendedName>
        <fullName evidence="5">Glycosyl transferase family 1 domain-containing protein</fullName>
    </recommendedName>
</protein>
<accession>A0A1G2G5H3</accession>
<dbReference type="AlphaFoldDB" id="A0A1G2G5H3"/>
<feature type="domain" description="Glycosyl transferase family 1" evidence="1">
    <location>
        <begin position="197"/>
        <end position="354"/>
    </location>
</feature>
<dbReference type="EMBL" id="MHNL01000006">
    <property type="protein sequence ID" value="OGZ45494.1"/>
    <property type="molecule type" value="Genomic_DNA"/>
</dbReference>
<dbReference type="InterPro" id="IPR001296">
    <property type="entry name" value="Glyco_trans_1"/>
</dbReference>
<dbReference type="InterPro" id="IPR050194">
    <property type="entry name" value="Glycosyltransferase_grp1"/>
</dbReference>
<dbReference type="PANTHER" id="PTHR45947">
    <property type="entry name" value="SULFOQUINOVOSYL TRANSFERASE SQD2"/>
    <property type="match status" value="1"/>
</dbReference>
<sequence>MAKKQSAKAVIIFSTAYLPLASGAELAIQEVTDRIGDLDFFLFTCRMDRRYPARERIGNVEVRRLGLGVPFVDKLLAPMLGMHAARQIMREHEVRMFWGVMVSYMTLVPPLLKRLRLDKGIPFLLTLQEGDSEEYLRHARAGLIGFSWRFALRHATRVHAISMYLMHLAKYFGYLGPVVVIPNGVATDVFMPHERTGPSYVVITTSRLVKKNGIDVLIHAIAEVEKRYPDVICRIVGDGVLRRDLEALVHSLGLSGKVLFRGALPFSLIHKELATADVFVRPSRSEGLGTSFLEAMAAGLPVVATKVGGIEDFLSDGITGLFANTEDPHDVAEKIMMLFADHALYASLAAAARTRVVESYSWDHVASQMEALMKEL</sequence>
<evidence type="ECO:0008006" key="5">
    <source>
        <dbReference type="Google" id="ProtNLM"/>
    </source>
</evidence>
<dbReference type="Pfam" id="PF00534">
    <property type="entry name" value="Glycos_transf_1"/>
    <property type="match status" value="1"/>
</dbReference>
<dbReference type="InterPro" id="IPR028098">
    <property type="entry name" value="Glyco_trans_4-like_N"/>
</dbReference>
<reference evidence="3 4" key="1">
    <citation type="journal article" date="2016" name="Nat. Commun.">
        <title>Thousands of microbial genomes shed light on interconnected biogeochemical processes in an aquifer system.</title>
        <authorList>
            <person name="Anantharaman K."/>
            <person name="Brown C.T."/>
            <person name="Hug L.A."/>
            <person name="Sharon I."/>
            <person name="Castelle C.J."/>
            <person name="Probst A.J."/>
            <person name="Thomas B.C."/>
            <person name="Singh A."/>
            <person name="Wilkins M.J."/>
            <person name="Karaoz U."/>
            <person name="Brodie E.L."/>
            <person name="Williams K.H."/>
            <person name="Hubbard S.S."/>
            <person name="Banfield J.F."/>
        </authorList>
    </citation>
    <scope>NUCLEOTIDE SEQUENCE [LARGE SCALE GENOMIC DNA]</scope>
</reference>
<evidence type="ECO:0000259" key="1">
    <source>
        <dbReference type="Pfam" id="PF00534"/>
    </source>
</evidence>
<dbReference type="PANTHER" id="PTHR45947:SF3">
    <property type="entry name" value="SULFOQUINOVOSYL TRANSFERASE SQD2"/>
    <property type="match status" value="1"/>
</dbReference>
<feature type="domain" description="Glycosyltransferase subfamily 4-like N-terminal" evidence="2">
    <location>
        <begin position="39"/>
        <end position="184"/>
    </location>
</feature>
<comment type="caution">
    <text evidence="3">The sequence shown here is derived from an EMBL/GenBank/DDBJ whole genome shotgun (WGS) entry which is preliminary data.</text>
</comment>
<organism evidence="3 4">
    <name type="scientific">Candidatus Ryanbacteria bacterium RIFCSPHIGHO2_01_FULL_48_27</name>
    <dbReference type="NCBI Taxonomy" id="1802115"/>
    <lineage>
        <taxon>Bacteria</taxon>
        <taxon>Candidatus Ryaniibacteriota</taxon>
    </lineage>
</organism>
<dbReference type="SUPFAM" id="SSF53756">
    <property type="entry name" value="UDP-Glycosyltransferase/glycogen phosphorylase"/>
    <property type="match status" value="1"/>
</dbReference>
<gene>
    <name evidence="3" type="ORF">A2756_00550</name>
</gene>
<dbReference type="GO" id="GO:0016757">
    <property type="term" value="F:glycosyltransferase activity"/>
    <property type="evidence" value="ECO:0007669"/>
    <property type="project" value="InterPro"/>
</dbReference>
<dbReference type="Gene3D" id="3.40.50.2000">
    <property type="entry name" value="Glycogen Phosphorylase B"/>
    <property type="match status" value="2"/>
</dbReference>
<evidence type="ECO:0000313" key="4">
    <source>
        <dbReference type="Proteomes" id="UP000177785"/>
    </source>
</evidence>
<evidence type="ECO:0000313" key="3">
    <source>
        <dbReference type="EMBL" id="OGZ45494.1"/>
    </source>
</evidence>
<dbReference type="Proteomes" id="UP000177785">
    <property type="component" value="Unassembled WGS sequence"/>
</dbReference>
<proteinExistence type="predicted"/>
<evidence type="ECO:0000259" key="2">
    <source>
        <dbReference type="Pfam" id="PF13579"/>
    </source>
</evidence>
<dbReference type="STRING" id="1802115.A2756_00550"/>